<dbReference type="SUPFAM" id="SSF51735">
    <property type="entry name" value="NAD(P)-binding Rossmann-fold domains"/>
    <property type="match status" value="1"/>
</dbReference>
<name>A0A2C9DJS6_MICEC</name>
<evidence type="ECO:0000313" key="5">
    <source>
        <dbReference type="EMBL" id="ARD70892.1"/>
    </source>
</evidence>
<evidence type="ECO:0000256" key="1">
    <source>
        <dbReference type="ARBA" id="ARBA00022857"/>
    </source>
</evidence>
<protein>
    <submittedName>
        <fullName evidence="5">NAD-dependent epimerase/dehydratase</fullName>
    </submittedName>
</protein>
<dbReference type="InterPro" id="IPR036291">
    <property type="entry name" value="NAD(P)-bd_dom_sf"/>
</dbReference>
<organism evidence="5">
    <name type="scientific">Micromonospora echinospora</name>
    <name type="common">Micromonospora purpurea</name>
    <dbReference type="NCBI Taxonomy" id="1877"/>
    <lineage>
        <taxon>Bacteria</taxon>
        <taxon>Bacillati</taxon>
        <taxon>Actinomycetota</taxon>
        <taxon>Actinomycetes</taxon>
        <taxon>Micromonosporales</taxon>
        <taxon>Micromonosporaceae</taxon>
        <taxon>Micromonospora</taxon>
    </lineage>
</organism>
<feature type="region of interest" description="Disordered" evidence="3">
    <location>
        <begin position="124"/>
        <end position="144"/>
    </location>
</feature>
<sequence>MGPLVSVLGASGYLGSVVTARLSQLPIRLRAVSRRVSPVPDEVVADVEVRTADLTDPRCLADAVADADVILHLGKHSGGWRDADTPEGDRVNVGVARDLVDILGRRRPAAAPPVVVFAATTSQVGRPPEHPMNGSEPDRPETAYDRQKLRAEGILKAATEASVIRGVSLRLPTVFGQSGLSRVPDVGVVSAMARQAIAGRPLTMWHDGTVKRDLVYVEDAADAFLAAMRRPDELAGRHWLVGTGRHDTVGSVFRVIAASVAAHTGRPPVPVTSVPPPAHAPVIDFLSVTIDPAPFQLASGWRARTALDDAVDRTVAALLDRGEATGEEPHVRT</sequence>
<dbReference type="Gene3D" id="3.40.50.720">
    <property type="entry name" value="NAD(P)-binding Rossmann-like Domain"/>
    <property type="match status" value="1"/>
</dbReference>
<evidence type="ECO:0000259" key="4">
    <source>
        <dbReference type="Pfam" id="PF01370"/>
    </source>
</evidence>
<dbReference type="AlphaFoldDB" id="A0A2C9DJS6"/>
<dbReference type="CDD" id="cd08946">
    <property type="entry name" value="SDR_e"/>
    <property type="match status" value="1"/>
</dbReference>
<dbReference type="EMBL" id="KY454837">
    <property type="protein sequence ID" value="ARD70892.1"/>
    <property type="molecule type" value="Genomic_DNA"/>
</dbReference>
<dbReference type="PANTHER" id="PTHR43103:SF3">
    <property type="entry name" value="ADP-L-GLYCERO-D-MANNO-HEPTOSE-6-EPIMERASE"/>
    <property type="match status" value="1"/>
</dbReference>
<evidence type="ECO:0000256" key="3">
    <source>
        <dbReference type="SAM" id="MobiDB-lite"/>
    </source>
</evidence>
<reference evidence="5" key="1">
    <citation type="journal article" date="2017" name="Tetrahedron">
        <title>Isolation, structure elucidation and biosynthesis of monomeric benzo[b]fluorene nenestatin from Micromonospora echinospora SCSIO 04089.</title>
        <authorList>
            <person name="Jiang X."/>
            <person name="Zhang Q."/>
            <person name="Zhu Y."/>
            <person name="Nie F."/>
            <person name="Wu Z."/>
            <person name="Yang C."/>
            <person name="Zhang L."/>
            <person name="Tian X."/>
            <person name="Zhang C."/>
        </authorList>
    </citation>
    <scope>NUCLEOTIDE SEQUENCE</scope>
    <source>
        <strain evidence="5">SCSIO 04089</strain>
    </source>
</reference>
<proteinExistence type="predicted"/>
<feature type="domain" description="NAD-dependent epimerase/dehydratase" evidence="4">
    <location>
        <begin position="6"/>
        <end position="242"/>
    </location>
</feature>
<accession>A0A2C9DJS6</accession>
<dbReference type="PANTHER" id="PTHR43103">
    <property type="entry name" value="NUCLEOSIDE-DIPHOSPHATE-SUGAR EPIMERASE"/>
    <property type="match status" value="1"/>
</dbReference>
<dbReference type="Pfam" id="PF01370">
    <property type="entry name" value="Epimerase"/>
    <property type="match status" value="1"/>
</dbReference>
<dbReference type="InterPro" id="IPR001509">
    <property type="entry name" value="Epimerase_deHydtase"/>
</dbReference>
<keyword evidence="2" id="KW-0119">Carbohydrate metabolism</keyword>
<keyword evidence="1" id="KW-0521">NADP</keyword>
<evidence type="ECO:0000256" key="2">
    <source>
        <dbReference type="ARBA" id="ARBA00023277"/>
    </source>
</evidence>